<feature type="transmembrane region" description="Helical" evidence="1">
    <location>
        <begin position="132"/>
        <end position="153"/>
    </location>
</feature>
<proteinExistence type="predicted"/>
<protein>
    <recommendedName>
        <fullName evidence="4">4-amino-4-deoxy-L-arabinose transferase</fullName>
    </recommendedName>
</protein>
<accession>A0A845B3E3</accession>
<feature type="transmembrane region" description="Helical" evidence="1">
    <location>
        <begin position="107"/>
        <end position="125"/>
    </location>
</feature>
<feature type="transmembrane region" description="Helical" evidence="1">
    <location>
        <begin position="373"/>
        <end position="390"/>
    </location>
</feature>
<feature type="transmembrane region" description="Helical" evidence="1">
    <location>
        <begin position="20"/>
        <end position="41"/>
    </location>
</feature>
<feature type="transmembrane region" description="Helical" evidence="1">
    <location>
        <begin position="427"/>
        <end position="449"/>
    </location>
</feature>
<dbReference type="AlphaFoldDB" id="A0A845B3E3"/>
<feature type="transmembrane region" description="Helical" evidence="1">
    <location>
        <begin position="343"/>
        <end position="361"/>
    </location>
</feature>
<dbReference type="Proteomes" id="UP000431922">
    <property type="component" value="Unassembled WGS sequence"/>
</dbReference>
<feature type="transmembrane region" description="Helical" evidence="1">
    <location>
        <begin position="396"/>
        <end position="415"/>
    </location>
</feature>
<feature type="transmembrane region" description="Helical" evidence="1">
    <location>
        <begin position="193"/>
        <end position="216"/>
    </location>
</feature>
<comment type="caution">
    <text evidence="2">The sequence shown here is derived from an EMBL/GenBank/DDBJ whole genome shotgun (WGS) entry which is preliminary data.</text>
</comment>
<name>A0A845B3E3_9SPHN</name>
<keyword evidence="1" id="KW-0472">Membrane</keyword>
<keyword evidence="1" id="KW-0812">Transmembrane</keyword>
<feature type="transmembrane region" description="Helical" evidence="1">
    <location>
        <begin position="287"/>
        <end position="307"/>
    </location>
</feature>
<keyword evidence="3" id="KW-1185">Reference proteome</keyword>
<gene>
    <name evidence="2" type="ORF">GRI65_09375</name>
</gene>
<evidence type="ECO:0000313" key="2">
    <source>
        <dbReference type="EMBL" id="MXP44664.1"/>
    </source>
</evidence>
<reference evidence="2 3" key="1">
    <citation type="submission" date="2019-12" db="EMBL/GenBank/DDBJ databases">
        <title>Genomic-based taxomic classification of the family Erythrobacteraceae.</title>
        <authorList>
            <person name="Xu L."/>
        </authorList>
    </citation>
    <scope>NUCLEOTIDE SEQUENCE [LARGE SCALE GENOMIC DNA]</scope>
    <source>
        <strain evidence="2 3">KCTC 42453</strain>
    </source>
</reference>
<organism evidence="2 3">
    <name type="scientific">Allopontixanthobacter sediminis</name>
    <dbReference type="NCBI Taxonomy" id="1689985"/>
    <lineage>
        <taxon>Bacteria</taxon>
        <taxon>Pseudomonadati</taxon>
        <taxon>Pseudomonadota</taxon>
        <taxon>Alphaproteobacteria</taxon>
        <taxon>Sphingomonadales</taxon>
        <taxon>Erythrobacteraceae</taxon>
        <taxon>Allopontixanthobacter</taxon>
    </lineage>
</organism>
<feature type="transmembrane region" description="Helical" evidence="1">
    <location>
        <begin position="258"/>
        <end position="280"/>
    </location>
</feature>
<evidence type="ECO:0000256" key="1">
    <source>
        <dbReference type="SAM" id="Phobius"/>
    </source>
</evidence>
<dbReference type="EMBL" id="WTYL01000002">
    <property type="protein sequence ID" value="MXP44664.1"/>
    <property type="molecule type" value="Genomic_DNA"/>
</dbReference>
<dbReference type="RefSeq" id="WP_160756233.1">
    <property type="nucleotide sequence ID" value="NZ_WTYL01000002.1"/>
</dbReference>
<keyword evidence="1" id="KW-1133">Transmembrane helix</keyword>
<feature type="transmembrane region" description="Helical" evidence="1">
    <location>
        <begin position="228"/>
        <end position="246"/>
    </location>
</feature>
<evidence type="ECO:0008006" key="4">
    <source>
        <dbReference type="Google" id="ProtNLM"/>
    </source>
</evidence>
<sequence>MIDRRRPLFEPELLVRTALVWVAVCALMLVASFGSISAGRFPDPDDVMRLMQVRDLLAGQSWFDVHQYRVDAVSGGVPMHWSRLVDVPLAALIWLFSLFMAQGAAEIAAAIMVPLLTFGIALLLASRIAWRLIGAEAAGMTCLVMAVSVPVIIQMGPLRIDHHGWQIVLALLALNGMMARDPRLGGALTGFALALWISISVEGLPLALAICGVAALRWLGDRRASCRMASIMGSLAVVSALIFAGTRGFSDLAQYCDAVSPVHLAVFGWGGVSIFVLAHCEPIPRGALLSGFAVIAAGAAGIVYFAAPQCAGGGFEALDPLVTKYWYRNVSEGMPMWQQSPALAMQMLIPPALGLLAAVKLAGRSSDWLRQWWYDYAMLLGAALLIALFVARAGAVAGAIASIPLGWQIAVWIRAARNMRSRGRRIATLAGTALALMPALPLGLLTALIPTEVRAKDNGAQTADCPISDALPTLRKLPEGEIIAPIDMGPELLNSTAHSVIATGHHRGSPGMAAMIRIFIGSAAEAEAALLARGTRYVAVCPGLVEARNYARTMPDGFMADLLGGDEPSWLEPVAVPGGGAVRIWRIKR</sequence>
<evidence type="ECO:0000313" key="3">
    <source>
        <dbReference type="Proteomes" id="UP000431922"/>
    </source>
</evidence>
<dbReference type="OrthoDB" id="1082056at2"/>